<feature type="domain" description="DOP1 N-terminal" evidence="8">
    <location>
        <begin position="36"/>
        <end position="339"/>
    </location>
</feature>
<gene>
    <name evidence="11" type="ORF">GSTUAT00001779001</name>
</gene>
<protein>
    <submittedName>
        <fullName evidence="11">Uncharacterized protein</fullName>
    </submittedName>
</protein>
<dbReference type="Pfam" id="PF24598">
    <property type="entry name" value="DOP1_C"/>
    <property type="match status" value="1"/>
</dbReference>
<dbReference type="Proteomes" id="UP001412239">
    <property type="component" value="Unassembled WGS sequence"/>
</dbReference>
<dbReference type="GO" id="GO:0015031">
    <property type="term" value="P:protein transport"/>
    <property type="evidence" value="ECO:0007669"/>
    <property type="project" value="UniProtKB-KW"/>
</dbReference>
<evidence type="ECO:0000259" key="8">
    <source>
        <dbReference type="Pfam" id="PF04118"/>
    </source>
</evidence>
<keyword evidence="5" id="KW-0472">Membrane</keyword>
<evidence type="ECO:0000256" key="7">
    <source>
        <dbReference type="SAM" id="MobiDB-lite"/>
    </source>
</evidence>
<proteinExistence type="inferred from homology"/>
<dbReference type="PANTHER" id="PTHR14042:SF24">
    <property type="entry name" value="PROTEIN DOPEY-1 HOMOLOG"/>
    <property type="match status" value="1"/>
</dbReference>
<evidence type="ECO:0000256" key="2">
    <source>
        <dbReference type="ARBA" id="ARBA00022448"/>
    </source>
</evidence>
<organism evidence="11 12">
    <name type="scientific">Tuber aestivum</name>
    <name type="common">summer truffle</name>
    <dbReference type="NCBI Taxonomy" id="59557"/>
    <lineage>
        <taxon>Eukaryota</taxon>
        <taxon>Fungi</taxon>
        <taxon>Dikarya</taxon>
        <taxon>Ascomycota</taxon>
        <taxon>Pezizomycotina</taxon>
        <taxon>Pezizomycetes</taxon>
        <taxon>Pezizales</taxon>
        <taxon>Tuberaceae</taxon>
        <taxon>Tuber</taxon>
    </lineage>
</organism>
<dbReference type="Pfam" id="PF24597">
    <property type="entry name" value="TPR_DOP1_M"/>
    <property type="match status" value="1"/>
</dbReference>
<dbReference type="Pfam" id="PF04118">
    <property type="entry name" value="Dopey_N"/>
    <property type="match status" value="1"/>
</dbReference>
<keyword evidence="4" id="KW-0333">Golgi apparatus</keyword>
<evidence type="ECO:0000256" key="4">
    <source>
        <dbReference type="ARBA" id="ARBA00023034"/>
    </source>
</evidence>
<keyword evidence="3" id="KW-0653">Protein transport</keyword>
<keyword evidence="2" id="KW-0813">Transport</keyword>
<evidence type="ECO:0000256" key="3">
    <source>
        <dbReference type="ARBA" id="ARBA00022927"/>
    </source>
</evidence>
<dbReference type="GO" id="GO:0006895">
    <property type="term" value="P:Golgi to endosome transport"/>
    <property type="evidence" value="ECO:0007669"/>
    <property type="project" value="InterPro"/>
</dbReference>
<dbReference type="SUPFAM" id="SSF48371">
    <property type="entry name" value="ARM repeat"/>
    <property type="match status" value="2"/>
</dbReference>
<evidence type="ECO:0000259" key="10">
    <source>
        <dbReference type="Pfam" id="PF24598"/>
    </source>
</evidence>
<feature type="compositionally biased region" description="Basic and acidic residues" evidence="7">
    <location>
        <begin position="1392"/>
        <end position="1414"/>
    </location>
</feature>
<name>A0A292Q2N7_9PEZI</name>
<dbReference type="EMBL" id="LN890962">
    <property type="protein sequence ID" value="CUS14049.1"/>
    <property type="molecule type" value="Genomic_DNA"/>
</dbReference>
<keyword evidence="12" id="KW-1185">Reference proteome</keyword>
<dbReference type="PANTHER" id="PTHR14042">
    <property type="entry name" value="DOPEY-RELATED"/>
    <property type="match status" value="1"/>
</dbReference>
<dbReference type="GO" id="GO:0005829">
    <property type="term" value="C:cytosol"/>
    <property type="evidence" value="ECO:0007669"/>
    <property type="project" value="GOC"/>
</dbReference>
<comment type="similarity">
    <text evidence="6">Belongs to the DOP1 family.</text>
</comment>
<sequence length="1794" mass="198382">MSLDPGSRIPSPLSSGRSSPQPRLRFRNDDEVTRKDPKYKRYSTTIDRALALFESYSLQEWADYISFLGRLLKALQSHPSLPLIPSKALIAKRLAQCLNPQLPSGVHQKTIEVYSHIFSMIGREGLAADLTLWTPGLTPVLSYASLTLKPHYLTLLERFYLPLSTALRPALKGLVLALLPGIDEEGGEYFDRTLALIDEVRNGVCDDAYFWQCFLLATITSPGRRQGALAFLGRRLPKLDFERRGGNLGSEGSDAEALVSPEPGLLIRAFCAGLNDEQILVQRGFLDLLVGSLPLCSKILQERVSKPDLELLVTSAAGVVLRRDMSLNRRLWAWYLGPEGQELRKNNYFGECGLNALIGGLEKMLDQPVGVSSAERAKPYRICLSLMDRWEVGSLVIPKLFLPVVESVRQYEKSAPNKELYAEVLKSARMFFDGVEASLIWGQILEKVTQAFSAREGTEAEEILESVRFVIRTFNVNEEEMVVLHTPLLVLAVLVELGKASNGGLGRALQAKGFRIAEDLWQMVPERVFKPIPAQGASEPEHADNAMILDGIQKFYRYSGGSVVGPPFPIRNVGRWVLQEAAKAAQSALTGPENDEDIRVRCHLLVNVIQKTPQLQYWKESIQLAQSFLAVLSNPAVPFAALQGIANVVASLYTKSYISPHDIGSLILPIVKNIWGYLSPDRPKFHVEAVKAIWNLQMVLADRKIEAAIATVMTEGDVGGVYSARNAEHGRKFSVLWMHSSNHPSGASGLQMVLTRPLFLFLDALGDDGLEVAVFARGWLQNLGTVHRLFSVFITKLLGFGFLRDPCHRDAKGAPVERQLFGENDDLEVATYYFQTLSNILQYSTNTVLAALASELVIGADGARAKALVEAGYGEDDMTLQTFFVKVAVRAIEGDAKEKIDVERVSRLQRTALKVLHQLLLSPFVKPLVDMELENVLTARLISALDVTDTYVQVSLLDVLFAALKLSLMRPASQLGQLNKDAGSIKGGRAPISIEVEKATIAPPQQLLKCLVGGFSSSSSRPVLDSWVNFLTECLPLLENVIFQILMPLVECLCEQIRQTFHALKQVFRQGEHNGPASPVNSPEGALVALLHGLEQILAAAHDKLVNEEIKSAGVNTKSPDAPTASTFFGNMVSGVFALESPQHRSSTANNRLTVLLCFKDTVKSCYAIWSWGDSNAITGESELDPGSKESWQYISIRMRGRARRILEHLFGAETLECLETLIELWPAKLTPASDVKKTGSIFRLINVLDGSRPKHTIPAIFNAIYSRTNPAALEPNRKSALASELQDLDVVVFLVEYARSLEDDAMDEIWADCMVFLKDVLANPFPHRQTLPSLLSFTAILGEKVDNTNFGEQRRMRKELGDLFIRLLTAAFTVKPIGQNVLETPAPVAGGDKDREREREKENDADNKGDRASRGKPPPIDIVAVLVSTVPELRKVLVEPDRVVAASIAISTNVIGPTFRSKSFPHNVTGGVLDLLYQLTRLPNNQKAWKKELSDAFLDPKFFSSPISLVKSNWVPLARQFLVSERERMAELLGRITPPTTAGVLFGVGATSARQEADKKTQLNLRRIAFLIFAAEVDSFVVNLPELEEKLVELLSATAVTSPSSATRGDIYLVFRALALRTSPVHFSSLWPLINTELQSALSSLFPDEENDIYTDSSILQACKLLDTLLVIAPDEFQLHEWLFVTDTIEAVYRPNDWNPTALVDQVASELPSSTSHVTMVENRRRPWLAGDQVRELEKSGGDIRSELLRPFFGNLSIFVYEATYGMKPPDVGACEDAVLRDLFSEDGRMGVS</sequence>
<evidence type="ECO:0000256" key="6">
    <source>
        <dbReference type="ARBA" id="ARBA00046326"/>
    </source>
</evidence>
<dbReference type="InterPro" id="IPR040314">
    <property type="entry name" value="DOP1"/>
</dbReference>
<evidence type="ECO:0000313" key="12">
    <source>
        <dbReference type="Proteomes" id="UP001412239"/>
    </source>
</evidence>
<evidence type="ECO:0000256" key="5">
    <source>
        <dbReference type="ARBA" id="ARBA00023136"/>
    </source>
</evidence>
<evidence type="ECO:0000259" key="9">
    <source>
        <dbReference type="Pfam" id="PF24597"/>
    </source>
</evidence>
<accession>A0A292Q2N7</accession>
<feature type="region of interest" description="Disordered" evidence="7">
    <location>
        <begin position="1384"/>
        <end position="1417"/>
    </location>
</feature>
<comment type="subcellular location">
    <subcellularLocation>
        <location evidence="1">Golgi apparatus membrane</location>
        <topology evidence="1">Peripheral membrane protein</topology>
    </subcellularLocation>
</comment>
<feature type="domain" description="DOP1-like middle TPR" evidence="9">
    <location>
        <begin position="348"/>
        <end position="556"/>
    </location>
</feature>
<feature type="domain" description="DOP1-like C-terminal" evidence="10">
    <location>
        <begin position="1294"/>
        <end position="1767"/>
    </location>
</feature>
<dbReference type="GO" id="GO:0005802">
    <property type="term" value="C:trans-Golgi network"/>
    <property type="evidence" value="ECO:0007669"/>
    <property type="project" value="TreeGrafter"/>
</dbReference>
<evidence type="ECO:0000313" key="11">
    <source>
        <dbReference type="EMBL" id="CUS14049.1"/>
    </source>
</evidence>
<dbReference type="GO" id="GO:0005768">
    <property type="term" value="C:endosome"/>
    <property type="evidence" value="ECO:0007669"/>
    <property type="project" value="TreeGrafter"/>
</dbReference>
<feature type="compositionally biased region" description="Polar residues" evidence="7">
    <location>
        <begin position="12"/>
        <end position="21"/>
    </location>
</feature>
<feature type="region of interest" description="Disordered" evidence="7">
    <location>
        <begin position="1"/>
        <end position="31"/>
    </location>
</feature>
<evidence type="ECO:0000256" key="1">
    <source>
        <dbReference type="ARBA" id="ARBA00004395"/>
    </source>
</evidence>
<dbReference type="InterPro" id="IPR016024">
    <property type="entry name" value="ARM-type_fold"/>
</dbReference>
<dbReference type="GO" id="GO:0000139">
    <property type="term" value="C:Golgi membrane"/>
    <property type="evidence" value="ECO:0007669"/>
    <property type="project" value="UniProtKB-SubCell"/>
</dbReference>
<dbReference type="InterPro" id="IPR056458">
    <property type="entry name" value="TPR_DOP1_M"/>
</dbReference>
<reference evidence="11" key="1">
    <citation type="submission" date="2015-10" db="EMBL/GenBank/DDBJ databases">
        <authorList>
            <person name="Regsiter A."/>
            <person name="william w."/>
        </authorList>
    </citation>
    <scope>NUCLEOTIDE SEQUENCE</scope>
    <source>
        <strain evidence="11">Montdore</strain>
    </source>
</reference>
<dbReference type="InterPro" id="IPR007249">
    <property type="entry name" value="DOP1_N"/>
</dbReference>
<dbReference type="InterPro" id="IPR056457">
    <property type="entry name" value="DOP1_C"/>
</dbReference>